<evidence type="ECO:0000313" key="1">
    <source>
        <dbReference type="EMBL" id="KAK3772342.1"/>
    </source>
</evidence>
<name>A0AAE0ZNC3_9GAST</name>
<dbReference type="EMBL" id="JAWDGP010003626">
    <property type="protein sequence ID" value="KAK3772342.1"/>
    <property type="molecule type" value="Genomic_DNA"/>
</dbReference>
<dbReference type="AlphaFoldDB" id="A0AAE0ZNC3"/>
<dbReference type="Gene3D" id="1.20.120.20">
    <property type="entry name" value="Apolipoprotein"/>
    <property type="match status" value="1"/>
</dbReference>
<reference evidence="1" key="1">
    <citation type="journal article" date="2023" name="G3 (Bethesda)">
        <title>A reference genome for the long-term kleptoplast-retaining sea slug Elysia crispata morphotype clarki.</title>
        <authorList>
            <person name="Eastman K.E."/>
            <person name="Pendleton A.L."/>
            <person name="Shaikh M.A."/>
            <person name="Suttiyut T."/>
            <person name="Ogas R."/>
            <person name="Tomko P."/>
            <person name="Gavelis G."/>
            <person name="Widhalm J.R."/>
            <person name="Wisecaver J.H."/>
        </authorList>
    </citation>
    <scope>NUCLEOTIDE SEQUENCE</scope>
    <source>
        <strain evidence="1">ECLA1</strain>
    </source>
</reference>
<comment type="caution">
    <text evidence="1">The sequence shown here is derived from an EMBL/GenBank/DDBJ whole genome shotgun (WGS) entry which is preliminary data.</text>
</comment>
<protein>
    <recommendedName>
        <fullName evidence="3">Fibrinogen C-terminal domain-containing protein</fullName>
    </recommendedName>
</protein>
<organism evidence="1 2">
    <name type="scientific">Elysia crispata</name>
    <name type="common">lettuce slug</name>
    <dbReference type="NCBI Taxonomy" id="231223"/>
    <lineage>
        <taxon>Eukaryota</taxon>
        <taxon>Metazoa</taxon>
        <taxon>Spiralia</taxon>
        <taxon>Lophotrochozoa</taxon>
        <taxon>Mollusca</taxon>
        <taxon>Gastropoda</taxon>
        <taxon>Heterobranchia</taxon>
        <taxon>Euthyneura</taxon>
        <taxon>Panpulmonata</taxon>
        <taxon>Sacoglossa</taxon>
        <taxon>Placobranchoidea</taxon>
        <taxon>Plakobranchidae</taxon>
        <taxon>Elysia</taxon>
    </lineage>
</organism>
<keyword evidence="2" id="KW-1185">Reference proteome</keyword>
<proteinExistence type="predicted"/>
<accession>A0AAE0ZNC3</accession>
<dbReference type="Proteomes" id="UP001283361">
    <property type="component" value="Unassembled WGS sequence"/>
</dbReference>
<gene>
    <name evidence="1" type="ORF">RRG08_057779</name>
</gene>
<evidence type="ECO:0000313" key="2">
    <source>
        <dbReference type="Proteomes" id="UP001283361"/>
    </source>
</evidence>
<sequence length="418" mass="47454">MAPTSLIPTRLTKPPKHQTDSMVVLKSISSMSVFERVFTGSSGNAKNRRDVLVGSVTSTTPTLTRVANGRRVEAVLDSERATMRIEFVKQDDCEAEFTCQVRGLDTRGREVVRSTSLVQQSGLTENHVDDKSLMQTISLQLLTSLQQLITQQKSMDVKLSQLQKSMDVKFSQLQRDLIDRSGALENTIKDKMLQLQGDWNDKTDSLENRIEDRIGDLQRDFQARTDIFENRIEDKIDNNNNLNKLMQLDFKVSTELAQFRSEAKADIMDSLDTMRQKLNAQQREALRNVSDCFERALNNTSILLHSVESDFDLLKALDQKHVVDVKNQTDIIREMLTSGEVSATCMVNDTAETNKVTICHRYMDYKRDASYPAYVKVLDDTIQQYILCDTKTLGGGWIVIQVVVKGYGMHTLLNKKLI</sequence>
<evidence type="ECO:0008006" key="3">
    <source>
        <dbReference type="Google" id="ProtNLM"/>
    </source>
</evidence>